<dbReference type="HAMAP" id="MF_01813">
    <property type="entry name" value="MenG_UbiE_methyltr"/>
    <property type="match status" value="1"/>
</dbReference>
<keyword evidence="1 5" id="KW-0474">Menaquinone biosynthesis</keyword>
<evidence type="ECO:0000256" key="5">
    <source>
        <dbReference type="HAMAP-Rule" id="MF_01813"/>
    </source>
</evidence>
<dbReference type="Pfam" id="PF01209">
    <property type="entry name" value="Ubie_methyltran"/>
    <property type="match status" value="1"/>
</dbReference>
<dbReference type="PROSITE" id="PS51608">
    <property type="entry name" value="SAM_MT_UBIE"/>
    <property type="match status" value="1"/>
</dbReference>
<comment type="similarity">
    <text evidence="5">Belongs to the class I-like SAM-binding methyltransferase superfamily. MenG/UbiE family.</text>
</comment>
<evidence type="ECO:0000256" key="3">
    <source>
        <dbReference type="ARBA" id="ARBA00022679"/>
    </source>
</evidence>
<comment type="caution">
    <text evidence="5">Lacks conserved residue(s) required for the propagation of feature annotation.</text>
</comment>
<comment type="function">
    <text evidence="5">Methyltransferase required for the conversion of demethylmenaquinol (DMKH2) to menaquinol (MKH2).</text>
</comment>
<comment type="catalytic activity">
    <reaction evidence="5">
        <text>a 2-demethylmenaquinol + S-adenosyl-L-methionine = a menaquinol + S-adenosyl-L-homocysteine + H(+)</text>
        <dbReference type="Rhea" id="RHEA:42640"/>
        <dbReference type="Rhea" id="RHEA-COMP:9539"/>
        <dbReference type="Rhea" id="RHEA-COMP:9563"/>
        <dbReference type="ChEBI" id="CHEBI:15378"/>
        <dbReference type="ChEBI" id="CHEBI:18151"/>
        <dbReference type="ChEBI" id="CHEBI:55437"/>
        <dbReference type="ChEBI" id="CHEBI:57856"/>
        <dbReference type="ChEBI" id="CHEBI:59789"/>
        <dbReference type="EC" id="2.1.1.163"/>
    </reaction>
</comment>
<gene>
    <name evidence="5" type="primary">menG</name>
    <name evidence="6" type="ORF">PITCH_A760067</name>
</gene>
<dbReference type="NCBIfam" id="TIGR01934">
    <property type="entry name" value="MenG_MenH_UbiE"/>
    <property type="match status" value="1"/>
</dbReference>
<dbReference type="GO" id="GO:0006744">
    <property type="term" value="P:ubiquinone biosynthetic process"/>
    <property type="evidence" value="ECO:0007669"/>
    <property type="project" value="UniProtKB-UniPathway"/>
</dbReference>
<dbReference type="GO" id="GO:0009234">
    <property type="term" value="P:menaquinone biosynthetic process"/>
    <property type="evidence" value="ECO:0007669"/>
    <property type="project" value="UniProtKB-UniRule"/>
</dbReference>
<protein>
    <recommendedName>
        <fullName evidence="5">Demethylmenaquinone methyltransferase</fullName>
        <ecNumber evidence="5">2.1.1.163</ecNumber>
    </recommendedName>
</protein>
<keyword evidence="3 5" id="KW-0808">Transferase</keyword>
<evidence type="ECO:0000313" key="6">
    <source>
        <dbReference type="EMBL" id="SPD75857.1"/>
    </source>
</evidence>
<feature type="binding site" evidence="5">
    <location>
        <position position="70"/>
    </location>
    <ligand>
        <name>S-adenosyl-L-methionine</name>
        <dbReference type="ChEBI" id="CHEBI:59789"/>
    </ligand>
</feature>
<evidence type="ECO:0000256" key="4">
    <source>
        <dbReference type="ARBA" id="ARBA00022691"/>
    </source>
</evidence>
<feature type="binding site" evidence="5">
    <location>
        <begin position="111"/>
        <end position="112"/>
    </location>
    <ligand>
        <name>S-adenosyl-L-methionine</name>
        <dbReference type="ChEBI" id="CHEBI:59789"/>
    </ligand>
</feature>
<dbReference type="GO" id="GO:0032259">
    <property type="term" value="P:methylation"/>
    <property type="evidence" value="ECO:0007669"/>
    <property type="project" value="UniProtKB-KW"/>
</dbReference>
<dbReference type="UniPathway" id="UPA00079">
    <property type="reaction ID" value="UER00169"/>
</dbReference>
<dbReference type="InterPro" id="IPR004033">
    <property type="entry name" value="UbiE/COQ5_MeTrFase"/>
</dbReference>
<dbReference type="PANTHER" id="PTHR43591:SF24">
    <property type="entry name" value="2-METHOXY-6-POLYPRENYL-1,4-BENZOQUINOL METHYLASE, MITOCHONDRIAL"/>
    <property type="match status" value="1"/>
</dbReference>
<dbReference type="EMBL" id="OJIN01000221">
    <property type="protein sequence ID" value="SPD75857.1"/>
    <property type="molecule type" value="Genomic_DNA"/>
</dbReference>
<reference evidence="6" key="1">
    <citation type="submission" date="2018-01" db="EMBL/GenBank/DDBJ databases">
        <authorList>
            <person name="Regsiter A."/>
            <person name="William W."/>
        </authorList>
    </citation>
    <scope>NUCLEOTIDE SEQUENCE</scope>
    <source>
        <strain evidence="6">TRIP AH-1</strain>
    </source>
</reference>
<dbReference type="AlphaFoldDB" id="A0A445N2C7"/>
<dbReference type="UniPathway" id="UPA00232"/>
<dbReference type="CDD" id="cd02440">
    <property type="entry name" value="AdoMet_MTases"/>
    <property type="match status" value="1"/>
</dbReference>
<keyword evidence="4 5" id="KW-0949">S-adenosyl-L-methionine</keyword>
<sequence length="241" mass="27233">MPTNISYEINNKKPEDKKLFIRKMFDSIVPTYDLLNHVLSFGTDILWRKNIFRHTKKIKGKTVIDICCGTGDLSLILYNKGSKVVSLDFSLNMLEKGVTKNALRGHPVSADACWMPFKSNSFALATIAFGIRNIPDIDNFIQDVFRILAPGGELAILELVRPENRIIGKIHYYYLGAMLPLIGGIISGRKLAYQYLAKTINTFIDQSELKTMLKKYGFKNVAFYPQTLGVATIIVCEKEML</sequence>
<dbReference type="SUPFAM" id="SSF53335">
    <property type="entry name" value="S-adenosyl-L-methionine-dependent methyltransferases"/>
    <property type="match status" value="1"/>
</dbReference>
<dbReference type="InterPro" id="IPR023576">
    <property type="entry name" value="UbiE/COQ5_MeTrFase_CS"/>
</dbReference>
<dbReference type="EC" id="2.1.1.163" evidence="5"/>
<organism evidence="6">
    <name type="scientific">uncultured Desulfobacterium sp</name>
    <dbReference type="NCBI Taxonomy" id="201089"/>
    <lineage>
        <taxon>Bacteria</taxon>
        <taxon>Pseudomonadati</taxon>
        <taxon>Thermodesulfobacteriota</taxon>
        <taxon>Desulfobacteria</taxon>
        <taxon>Desulfobacterales</taxon>
        <taxon>Desulfobacteriaceae</taxon>
        <taxon>Desulfobacterium</taxon>
        <taxon>environmental samples</taxon>
    </lineage>
</organism>
<dbReference type="PROSITE" id="PS01183">
    <property type="entry name" value="UBIE_1"/>
    <property type="match status" value="1"/>
</dbReference>
<keyword evidence="2 5" id="KW-0489">Methyltransferase</keyword>
<evidence type="ECO:0000256" key="2">
    <source>
        <dbReference type="ARBA" id="ARBA00022603"/>
    </source>
</evidence>
<accession>A0A445N2C7</accession>
<dbReference type="InterPro" id="IPR029063">
    <property type="entry name" value="SAM-dependent_MTases_sf"/>
</dbReference>
<dbReference type="GO" id="GO:0043770">
    <property type="term" value="F:demethylmenaquinone methyltransferase activity"/>
    <property type="evidence" value="ECO:0007669"/>
    <property type="project" value="UniProtKB-UniRule"/>
</dbReference>
<evidence type="ECO:0000256" key="1">
    <source>
        <dbReference type="ARBA" id="ARBA00022428"/>
    </source>
</evidence>
<dbReference type="PANTHER" id="PTHR43591">
    <property type="entry name" value="METHYLTRANSFERASE"/>
    <property type="match status" value="1"/>
</dbReference>
<feature type="binding site" evidence="5">
    <location>
        <position position="88"/>
    </location>
    <ligand>
        <name>S-adenosyl-L-methionine</name>
        <dbReference type="ChEBI" id="CHEBI:59789"/>
    </ligand>
</feature>
<comment type="pathway">
    <text evidence="5">Quinol/quinone metabolism; menaquinone biosynthesis; menaquinol from 1,4-dihydroxy-2-naphthoate: step 2/2.</text>
</comment>
<dbReference type="Gene3D" id="3.40.50.150">
    <property type="entry name" value="Vaccinia Virus protein VP39"/>
    <property type="match status" value="1"/>
</dbReference>
<name>A0A445N2C7_9BACT</name>
<proteinExistence type="inferred from homology"/>
<dbReference type="NCBIfam" id="NF001244">
    <property type="entry name" value="PRK00216.1-5"/>
    <property type="match status" value="1"/>
</dbReference>